<dbReference type="InterPro" id="IPR016167">
    <property type="entry name" value="FAD-bd_PCMH_sub1"/>
</dbReference>
<dbReference type="PATRIC" id="fig|348824.6.peg.6096"/>
<reference evidence="2" key="1">
    <citation type="submission" date="2013-11" db="EMBL/GenBank/DDBJ databases">
        <title>Draft genome sequence of the broad-host-range Rhizobium sp. LPU83 strain, a member of the low-genetic diversity Oregon-like Rhizobium sp. group.</title>
        <authorList>
            <person name="Wibberg D."/>
            <person name="Puehler A."/>
            <person name="Schlueter A."/>
        </authorList>
    </citation>
    <scope>NUCLEOTIDE SEQUENCE [LARGE SCALE GENOMIC DNA]</scope>
    <source>
        <strain evidence="2">LPU83</strain>
        <plasmid evidence="2">pLPU83d</plasmid>
    </source>
</reference>
<dbReference type="HOGENOM" id="CLU_2587322_0_0_5"/>
<keyword evidence="1" id="KW-0285">Flavoprotein</keyword>
<dbReference type="InterPro" id="IPR036318">
    <property type="entry name" value="FAD-bd_PCMH-like_sf"/>
</dbReference>
<dbReference type="GO" id="GO:0050660">
    <property type="term" value="F:flavin adenine dinucleotide binding"/>
    <property type="evidence" value="ECO:0007669"/>
    <property type="project" value="InterPro"/>
</dbReference>
<evidence type="ECO:0000313" key="3">
    <source>
        <dbReference type="Proteomes" id="UP000019443"/>
    </source>
</evidence>
<name>W6S6F8_9HYPH</name>
<organism evidence="2 3">
    <name type="scientific">Rhizobium favelukesii</name>
    <dbReference type="NCBI Taxonomy" id="348824"/>
    <lineage>
        <taxon>Bacteria</taxon>
        <taxon>Pseudomonadati</taxon>
        <taxon>Pseudomonadota</taxon>
        <taxon>Alphaproteobacteria</taxon>
        <taxon>Hyphomicrobiales</taxon>
        <taxon>Rhizobiaceae</taxon>
        <taxon>Rhizobium/Agrobacterium group</taxon>
        <taxon>Rhizobium</taxon>
    </lineage>
</organism>
<sequence>MGILSAELSGQLQARFGDRFSISQALREQHGRGESHHTLAIPDAVVFAQSTDDVAETVRLCAAAGVPVIASAPEPRSRGT</sequence>
<accession>W6S6F8</accession>
<geneLocation type="plasmid" evidence="2 3">
    <name>pLPU83d</name>
</geneLocation>
<dbReference type="Proteomes" id="UP000019443">
    <property type="component" value="Plasmid pLPU83d"/>
</dbReference>
<gene>
    <name evidence="2" type="ORF">LPU83_pLPU83d_0465</name>
</gene>
<keyword evidence="2" id="KW-0614">Plasmid</keyword>
<protein>
    <submittedName>
        <fullName evidence="2">Uncharacterized protein</fullName>
    </submittedName>
</protein>
<dbReference type="Gene3D" id="3.30.43.10">
    <property type="entry name" value="Uridine Diphospho-n-acetylenolpyruvylglucosamine Reductase, domain 2"/>
    <property type="match status" value="1"/>
</dbReference>
<proteinExistence type="predicted"/>
<evidence type="ECO:0000313" key="2">
    <source>
        <dbReference type="EMBL" id="CDM61836.1"/>
    </source>
</evidence>
<keyword evidence="3" id="KW-1185">Reference proteome</keyword>
<dbReference type="SUPFAM" id="SSF56176">
    <property type="entry name" value="FAD-binding/transporter-associated domain-like"/>
    <property type="match status" value="1"/>
</dbReference>
<evidence type="ECO:0000256" key="1">
    <source>
        <dbReference type="ARBA" id="ARBA00022630"/>
    </source>
</evidence>
<dbReference type="AlphaFoldDB" id="W6S6F8"/>
<dbReference type="KEGG" id="rhl:LPU83_pLPU83d_0465"/>
<dbReference type="EMBL" id="HG916855">
    <property type="protein sequence ID" value="CDM61836.1"/>
    <property type="molecule type" value="Genomic_DNA"/>
</dbReference>